<dbReference type="EC" id="1.1.1.133" evidence="3 6"/>
<name>A0A1I6QRP4_9FLAO</name>
<dbReference type="InterPro" id="IPR029903">
    <property type="entry name" value="RmlD-like-bd"/>
</dbReference>
<dbReference type="GO" id="GO:0005829">
    <property type="term" value="C:cytosol"/>
    <property type="evidence" value="ECO:0007669"/>
    <property type="project" value="TreeGrafter"/>
</dbReference>
<evidence type="ECO:0000256" key="3">
    <source>
        <dbReference type="ARBA" id="ARBA00012929"/>
    </source>
</evidence>
<dbReference type="CDD" id="cd05254">
    <property type="entry name" value="dTDP_HR_like_SDR_e"/>
    <property type="match status" value="1"/>
</dbReference>
<dbReference type="RefSeq" id="WP_074977091.1">
    <property type="nucleotide sequence ID" value="NZ_FPAG01000002.1"/>
</dbReference>
<keyword evidence="6" id="KW-0521">NADP</keyword>
<gene>
    <name evidence="8" type="ORF">SAMN04487906_0819</name>
</gene>
<evidence type="ECO:0000259" key="7">
    <source>
        <dbReference type="Pfam" id="PF04321"/>
    </source>
</evidence>
<reference evidence="8 9" key="1">
    <citation type="submission" date="2016-10" db="EMBL/GenBank/DDBJ databases">
        <authorList>
            <person name="de Groot N.N."/>
        </authorList>
    </citation>
    <scope>NUCLEOTIDE SEQUENCE [LARGE SCALE GENOMIC DNA]</scope>
    <source>
        <strain evidence="8 9">CGMCC 1.6114</strain>
    </source>
</reference>
<dbReference type="GO" id="GO:0019305">
    <property type="term" value="P:dTDP-rhamnose biosynthetic process"/>
    <property type="evidence" value="ECO:0007669"/>
    <property type="project" value="UniProtKB-UniPathway"/>
</dbReference>
<dbReference type="UniPathway" id="UPA00124"/>
<dbReference type="GO" id="GO:0008831">
    <property type="term" value="F:dTDP-4-dehydrorhamnose reductase activity"/>
    <property type="evidence" value="ECO:0007669"/>
    <property type="project" value="UniProtKB-EC"/>
</dbReference>
<comment type="function">
    <text evidence="6">Catalyzes the reduction of dTDP-6-deoxy-L-lyxo-4-hexulose to yield dTDP-L-rhamnose.</text>
</comment>
<comment type="pathway">
    <text evidence="1 6">Carbohydrate biosynthesis; dTDP-L-rhamnose biosynthesis.</text>
</comment>
<proteinExistence type="inferred from homology"/>
<dbReference type="OrthoDB" id="9803892at2"/>
<dbReference type="PANTHER" id="PTHR10491:SF4">
    <property type="entry name" value="METHIONINE ADENOSYLTRANSFERASE 2 SUBUNIT BETA"/>
    <property type="match status" value="1"/>
</dbReference>
<dbReference type="NCBIfam" id="TIGR01214">
    <property type="entry name" value="rmlD"/>
    <property type="match status" value="1"/>
</dbReference>
<dbReference type="InterPro" id="IPR005913">
    <property type="entry name" value="dTDP_dehydrorham_reduct"/>
</dbReference>
<evidence type="ECO:0000256" key="6">
    <source>
        <dbReference type="RuleBase" id="RU364082"/>
    </source>
</evidence>
<dbReference type="SUPFAM" id="SSF51735">
    <property type="entry name" value="NAD(P)-binding Rossmann-fold domains"/>
    <property type="match status" value="1"/>
</dbReference>
<dbReference type="Gene3D" id="3.90.25.10">
    <property type="entry name" value="UDP-galactose 4-epimerase, domain 1"/>
    <property type="match status" value="1"/>
</dbReference>
<dbReference type="Proteomes" id="UP000183209">
    <property type="component" value="Unassembled WGS sequence"/>
</dbReference>
<keyword evidence="6" id="KW-0560">Oxidoreductase</keyword>
<dbReference type="PANTHER" id="PTHR10491">
    <property type="entry name" value="DTDP-4-DEHYDRORHAMNOSE REDUCTASE"/>
    <property type="match status" value="1"/>
</dbReference>
<evidence type="ECO:0000313" key="9">
    <source>
        <dbReference type="Proteomes" id="UP000183209"/>
    </source>
</evidence>
<organism evidence="8 9">
    <name type="scientific">Zhouia amylolytica</name>
    <dbReference type="NCBI Taxonomy" id="376730"/>
    <lineage>
        <taxon>Bacteria</taxon>
        <taxon>Pseudomonadati</taxon>
        <taxon>Bacteroidota</taxon>
        <taxon>Flavobacteriia</taxon>
        <taxon>Flavobacteriales</taxon>
        <taxon>Flavobacteriaceae</taxon>
        <taxon>Zhouia</taxon>
    </lineage>
</organism>
<dbReference type="AlphaFoldDB" id="A0A1I6QRP4"/>
<protein>
    <recommendedName>
        <fullName evidence="4 6">dTDP-4-dehydrorhamnose reductase</fullName>
        <ecNumber evidence="3 6">1.1.1.133</ecNumber>
    </recommendedName>
</protein>
<accession>A0A1I6QRP4</accession>
<dbReference type="EMBL" id="FPAG01000002">
    <property type="protein sequence ID" value="SFS55151.1"/>
    <property type="molecule type" value="Genomic_DNA"/>
</dbReference>
<feature type="domain" description="RmlD-like substrate binding" evidence="7">
    <location>
        <begin position="3"/>
        <end position="281"/>
    </location>
</feature>
<comment type="catalytic activity">
    <reaction evidence="5">
        <text>dTDP-beta-L-rhamnose + NADP(+) = dTDP-4-dehydro-beta-L-rhamnose + NADPH + H(+)</text>
        <dbReference type="Rhea" id="RHEA:21796"/>
        <dbReference type="ChEBI" id="CHEBI:15378"/>
        <dbReference type="ChEBI" id="CHEBI:57510"/>
        <dbReference type="ChEBI" id="CHEBI:57783"/>
        <dbReference type="ChEBI" id="CHEBI:58349"/>
        <dbReference type="ChEBI" id="CHEBI:62830"/>
        <dbReference type="EC" id="1.1.1.133"/>
    </reaction>
</comment>
<sequence length="281" mass="31711">MSKILVTGASGQLGSELRVLSKGSVDTFLFTDRDELDITDREAIDAFFEQNTLDVLINCAAYTAVDKAESEKDLSDLINHTAVGYLAEACKVHGVKMIHISTDYVFNGKHYKPYKPDHPVDPVNVYGKTKLAGEQVMKQINPSDSIIIRTSWVYSSYGNNFVKTMLRLGKERDVLKVIVDQVGTPTYARNLAEAILQIIPQLNNNTIKTYHYSNEGVCSWYDFAKEIMIIKGLDCVVDPIPTEQFPTPAPRPYYSVLDKESIKKDFKLMIPNWKDALKNYL</sequence>
<evidence type="ECO:0000256" key="5">
    <source>
        <dbReference type="ARBA" id="ARBA00048200"/>
    </source>
</evidence>
<evidence type="ECO:0000256" key="4">
    <source>
        <dbReference type="ARBA" id="ARBA00017099"/>
    </source>
</evidence>
<dbReference type="InterPro" id="IPR036291">
    <property type="entry name" value="NAD(P)-bd_dom_sf"/>
</dbReference>
<evidence type="ECO:0000256" key="1">
    <source>
        <dbReference type="ARBA" id="ARBA00004781"/>
    </source>
</evidence>
<dbReference type="Pfam" id="PF04321">
    <property type="entry name" value="RmlD_sub_bind"/>
    <property type="match status" value="1"/>
</dbReference>
<evidence type="ECO:0000256" key="2">
    <source>
        <dbReference type="ARBA" id="ARBA00010944"/>
    </source>
</evidence>
<comment type="similarity">
    <text evidence="2 6">Belongs to the dTDP-4-dehydrorhamnose reductase family.</text>
</comment>
<evidence type="ECO:0000313" key="8">
    <source>
        <dbReference type="EMBL" id="SFS55151.1"/>
    </source>
</evidence>
<dbReference type="Gene3D" id="3.40.50.720">
    <property type="entry name" value="NAD(P)-binding Rossmann-like Domain"/>
    <property type="match status" value="1"/>
</dbReference>